<dbReference type="Pfam" id="PF06985">
    <property type="entry name" value="HET"/>
    <property type="match status" value="1"/>
</dbReference>
<dbReference type="Proteomes" id="UP000799750">
    <property type="component" value="Unassembled WGS sequence"/>
</dbReference>
<dbReference type="EMBL" id="MU004198">
    <property type="protein sequence ID" value="KAF2489862.1"/>
    <property type="molecule type" value="Genomic_DNA"/>
</dbReference>
<proteinExistence type="predicted"/>
<feature type="non-terminal residue" evidence="2">
    <location>
        <position position="1"/>
    </location>
</feature>
<organism evidence="2 3">
    <name type="scientific">Lophium mytilinum</name>
    <dbReference type="NCBI Taxonomy" id="390894"/>
    <lineage>
        <taxon>Eukaryota</taxon>
        <taxon>Fungi</taxon>
        <taxon>Dikarya</taxon>
        <taxon>Ascomycota</taxon>
        <taxon>Pezizomycotina</taxon>
        <taxon>Dothideomycetes</taxon>
        <taxon>Pleosporomycetidae</taxon>
        <taxon>Mytilinidiales</taxon>
        <taxon>Mytilinidiaceae</taxon>
        <taxon>Lophium</taxon>
    </lineage>
</organism>
<dbReference type="PANTHER" id="PTHR33112">
    <property type="entry name" value="DOMAIN PROTEIN, PUTATIVE-RELATED"/>
    <property type="match status" value="1"/>
</dbReference>
<feature type="domain" description="Heterokaryon incompatibility" evidence="1">
    <location>
        <begin position="187"/>
        <end position="338"/>
    </location>
</feature>
<evidence type="ECO:0000313" key="2">
    <source>
        <dbReference type="EMBL" id="KAF2489862.1"/>
    </source>
</evidence>
<keyword evidence="3" id="KW-1185">Reference proteome</keyword>
<dbReference type="InterPro" id="IPR010730">
    <property type="entry name" value="HET"/>
</dbReference>
<reference evidence="2" key="1">
    <citation type="journal article" date="2020" name="Stud. Mycol.">
        <title>101 Dothideomycetes genomes: a test case for predicting lifestyles and emergence of pathogens.</title>
        <authorList>
            <person name="Haridas S."/>
            <person name="Albert R."/>
            <person name="Binder M."/>
            <person name="Bloem J."/>
            <person name="Labutti K."/>
            <person name="Salamov A."/>
            <person name="Andreopoulos B."/>
            <person name="Baker S."/>
            <person name="Barry K."/>
            <person name="Bills G."/>
            <person name="Bluhm B."/>
            <person name="Cannon C."/>
            <person name="Castanera R."/>
            <person name="Culley D."/>
            <person name="Daum C."/>
            <person name="Ezra D."/>
            <person name="Gonzalez J."/>
            <person name="Henrissat B."/>
            <person name="Kuo A."/>
            <person name="Liang C."/>
            <person name="Lipzen A."/>
            <person name="Lutzoni F."/>
            <person name="Magnuson J."/>
            <person name="Mondo S."/>
            <person name="Nolan M."/>
            <person name="Ohm R."/>
            <person name="Pangilinan J."/>
            <person name="Park H.-J."/>
            <person name="Ramirez L."/>
            <person name="Alfaro M."/>
            <person name="Sun H."/>
            <person name="Tritt A."/>
            <person name="Yoshinaga Y."/>
            <person name="Zwiers L.-H."/>
            <person name="Turgeon B."/>
            <person name="Goodwin S."/>
            <person name="Spatafora J."/>
            <person name="Crous P."/>
            <person name="Grigoriev I."/>
        </authorList>
    </citation>
    <scope>NUCLEOTIDE SEQUENCE</scope>
    <source>
        <strain evidence="2">CBS 269.34</strain>
    </source>
</reference>
<gene>
    <name evidence="2" type="ORF">BU16DRAFT_441076</name>
</gene>
<dbReference type="AlphaFoldDB" id="A0A6A6QC68"/>
<dbReference type="PANTHER" id="PTHR33112:SF8">
    <property type="entry name" value="HETEROKARYON INCOMPATIBILITY DOMAIN-CONTAINING PROTEIN"/>
    <property type="match status" value="1"/>
</dbReference>
<evidence type="ECO:0000313" key="3">
    <source>
        <dbReference type="Proteomes" id="UP000799750"/>
    </source>
</evidence>
<dbReference type="OrthoDB" id="3486565at2759"/>
<accession>A0A6A6QC68</accession>
<sequence length="607" mass="67457">LCSLCQTISVKKMRGPFLDQMQPHQPSYLALKLSAEAGCRLCQFFCVALSRGDGDESAAALAQVSVEYPGRGISLVAWGGAGKNLDRIHVITTGDIPDDGVDGIDDPTMHPNHQIALQGVVQIYTYRDSDDDFALIEEWLSQCCSQHSRCRKPRPRTPLPTRVIDVGSPDDKLEPCLLDSKGEHGPYVTLTHCWGGKVPLTTTTGNLKEHERAIPLNSLPKTFRDAVLVTRKLGVRYLWIDSLCILQDSASDWQKESAVMEAVYRNGYLNISARGASNSNVGCFITRAPEPPACRLPWDCSDCAECSLTGSIYVRSPDWKADSVRNSPCDERGWIFQEQLLSPRVLYFGSDQLYWECCETTLRQDGRFDDDALYMYGNFPDLKVALGLSAIPPSTVQLDSSSLKWWTQLVEEYTRRHLTFASDKLPAISGIAKAYQKTTGKSSYVAGIWLEDLPAALTWYNSNREQTDVAEDQPSWSWAKMSGRVRFQATTLPRGAKKDACSVVDVRVRLNDKLNGFDNVAEAEVDLRGHVVKVVYMDAPDILPRIRGNSIFTVNGHPLGRILNDMPASRWPGNGELYCILLQTGYYPSGLVLAPDSGSRDVYRRVG</sequence>
<feature type="non-terminal residue" evidence="2">
    <location>
        <position position="607"/>
    </location>
</feature>
<protein>
    <submittedName>
        <fullName evidence="2">HET-domain-containing protein</fullName>
    </submittedName>
</protein>
<evidence type="ECO:0000259" key="1">
    <source>
        <dbReference type="Pfam" id="PF06985"/>
    </source>
</evidence>
<name>A0A6A6QC68_9PEZI</name>